<dbReference type="KEGG" id="tsv:DSM104635_03063"/>
<dbReference type="EMBL" id="CP047045">
    <property type="protein sequence ID" value="QGZ96205.1"/>
    <property type="molecule type" value="Genomic_DNA"/>
</dbReference>
<keyword evidence="4" id="KW-1185">Reference proteome</keyword>
<dbReference type="PANTHER" id="PTHR43459:SF1">
    <property type="entry name" value="EG:BACN32G11.4 PROTEIN"/>
    <property type="match status" value="1"/>
</dbReference>
<dbReference type="AlphaFoldDB" id="A0A6I6MLE2"/>
<protein>
    <submittedName>
        <fullName evidence="3">1,2-epoxyphenylacetyl-CoA isomerase</fullName>
        <ecNumber evidence="3">5.3.3.18</ecNumber>
    </submittedName>
</protein>
<comment type="similarity">
    <text evidence="1">Belongs to the enoyl-CoA hydratase/isomerase family.</text>
</comment>
<evidence type="ECO:0000313" key="4">
    <source>
        <dbReference type="Proteomes" id="UP000431269"/>
    </source>
</evidence>
<dbReference type="InterPro" id="IPR029045">
    <property type="entry name" value="ClpP/crotonase-like_dom_sf"/>
</dbReference>
<gene>
    <name evidence="3" type="primary">paaG_6</name>
    <name evidence="3" type="ORF">DSM104635_03063</name>
</gene>
<dbReference type="GO" id="GO:0016853">
    <property type="term" value="F:isomerase activity"/>
    <property type="evidence" value="ECO:0007669"/>
    <property type="project" value="UniProtKB-KW"/>
</dbReference>
<accession>A0A6I6MLE2</accession>
<reference evidence="4" key="1">
    <citation type="submission" date="2019-12" db="EMBL/GenBank/DDBJ databases">
        <title>Complete genome of Terracaulis silvestris 0127_4.</title>
        <authorList>
            <person name="Vieira S."/>
            <person name="Riedel T."/>
            <person name="Sproer C."/>
            <person name="Pascual J."/>
            <person name="Boedeker C."/>
            <person name="Overmann J."/>
        </authorList>
    </citation>
    <scope>NUCLEOTIDE SEQUENCE [LARGE SCALE GENOMIC DNA]</scope>
    <source>
        <strain evidence="4">0127_4</strain>
    </source>
</reference>
<dbReference type="Gene3D" id="3.90.226.10">
    <property type="entry name" value="2-enoyl-CoA Hydratase, Chain A, domain 1"/>
    <property type="match status" value="1"/>
</dbReference>
<dbReference type="Pfam" id="PF00378">
    <property type="entry name" value="ECH_1"/>
    <property type="match status" value="1"/>
</dbReference>
<feature type="region of interest" description="Disordered" evidence="2">
    <location>
        <begin position="247"/>
        <end position="270"/>
    </location>
</feature>
<evidence type="ECO:0000256" key="2">
    <source>
        <dbReference type="SAM" id="MobiDB-lite"/>
    </source>
</evidence>
<evidence type="ECO:0000313" key="3">
    <source>
        <dbReference type="EMBL" id="QGZ96205.1"/>
    </source>
</evidence>
<dbReference type="Proteomes" id="UP000431269">
    <property type="component" value="Chromosome"/>
</dbReference>
<name>A0A6I6MLE2_9CAUL</name>
<dbReference type="EC" id="5.3.3.18" evidence="3"/>
<dbReference type="RefSeq" id="WP_158767011.1">
    <property type="nucleotide sequence ID" value="NZ_CP047045.1"/>
</dbReference>
<dbReference type="InterPro" id="IPR014748">
    <property type="entry name" value="Enoyl-CoA_hydra_C"/>
</dbReference>
<keyword evidence="3" id="KW-0413">Isomerase</keyword>
<sequence>MSESVSIQMDEPAEGVKRITLNRPDVLNAFDFPMYEAFIGALEQVRHDPKARVIIITGAGKGFCSGHDTRGGSKPGWVAPDLGRIQTGAFTMAKLGLIPPLMRAMPQPIIAAVNGAAAGIGYALALAADLCLAAQSAKFVNVIHNAGTGAELGLSYMLPRAVGVQRAAELLLTARAVGADEAARIGLALKVVPDEALMSEALALADAIAVNSPIGIWLTKQSLWFNQAAGSLEAAIELENRAVLASQSTADAAEKRTSAREKRKPKFTQT</sequence>
<dbReference type="SUPFAM" id="SSF52096">
    <property type="entry name" value="ClpP/crotonase"/>
    <property type="match status" value="1"/>
</dbReference>
<feature type="compositionally biased region" description="Basic residues" evidence="2">
    <location>
        <begin position="261"/>
        <end position="270"/>
    </location>
</feature>
<proteinExistence type="inferred from homology"/>
<dbReference type="InterPro" id="IPR001753">
    <property type="entry name" value="Enoyl-CoA_hydra/iso"/>
</dbReference>
<dbReference type="CDD" id="cd06558">
    <property type="entry name" value="crotonase-like"/>
    <property type="match status" value="1"/>
</dbReference>
<dbReference type="Gene3D" id="1.10.12.10">
    <property type="entry name" value="Lyase 2-enoyl-coa Hydratase, Chain A, domain 2"/>
    <property type="match status" value="1"/>
</dbReference>
<organism evidence="3 4">
    <name type="scientific">Terricaulis silvestris</name>
    <dbReference type="NCBI Taxonomy" id="2686094"/>
    <lineage>
        <taxon>Bacteria</taxon>
        <taxon>Pseudomonadati</taxon>
        <taxon>Pseudomonadota</taxon>
        <taxon>Alphaproteobacteria</taxon>
        <taxon>Caulobacterales</taxon>
        <taxon>Caulobacteraceae</taxon>
        <taxon>Terricaulis</taxon>
    </lineage>
</organism>
<evidence type="ECO:0000256" key="1">
    <source>
        <dbReference type="ARBA" id="ARBA00005254"/>
    </source>
</evidence>
<dbReference type="PANTHER" id="PTHR43459">
    <property type="entry name" value="ENOYL-COA HYDRATASE"/>
    <property type="match status" value="1"/>
</dbReference>